<name>A0AAN9PWN1_CLITE</name>
<reference evidence="2 3" key="1">
    <citation type="submission" date="2024-01" db="EMBL/GenBank/DDBJ databases">
        <title>The genomes of 5 underutilized Papilionoideae crops provide insights into root nodulation and disease resistance.</title>
        <authorList>
            <person name="Yuan L."/>
        </authorList>
    </citation>
    <scope>NUCLEOTIDE SEQUENCE [LARGE SCALE GENOMIC DNA]</scope>
    <source>
        <strain evidence="2">LY-2023</strain>
        <tissue evidence="2">Leaf</tissue>
    </source>
</reference>
<feature type="transmembrane region" description="Helical" evidence="1">
    <location>
        <begin position="79"/>
        <end position="101"/>
    </location>
</feature>
<evidence type="ECO:0000256" key="1">
    <source>
        <dbReference type="SAM" id="Phobius"/>
    </source>
</evidence>
<keyword evidence="1" id="KW-1133">Transmembrane helix</keyword>
<evidence type="ECO:0000313" key="2">
    <source>
        <dbReference type="EMBL" id="KAK7311613.1"/>
    </source>
</evidence>
<dbReference type="AlphaFoldDB" id="A0AAN9PWN1"/>
<gene>
    <name evidence="2" type="ORF">RJT34_09869</name>
</gene>
<keyword evidence="1" id="KW-0472">Membrane</keyword>
<evidence type="ECO:0000313" key="3">
    <source>
        <dbReference type="Proteomes" id="UP001359559"/>
    </source>
</evidence>
<protein>
    <submittedName>
        <fullName evidence="2">Uncharacterized protein</fullName>
    </submittedName>
</protein>
<proteinExistence type="predicted"/>
<keyword evidence="3" id="KW-1185">Reference proteome</keyword>
<sequence>MFTVTEVGPGGYVTNRFMPHGVVVTSIVTIFFSVANSKCYLNQGLSQSFALAFPFLLPSPFSILYSSNLPSLAFEQVPSPYYVIHLVYLSWHFFSVVTLLLPRDTTSPLCLLTLYGSKEYGASNSKNIEEYGCFDLANMRMCFDLEEYGWFDSGSLI</sequence>
<feature type="transmembrane region" description="Helical" evidence="1">
    <location>
        <begin position="48"/>
        <end position="67"/>
    </location>
</feature>
<dbReference type="EMBL" id="JAYKXN010000002">
    <property type="protein sequence ID" value="KAK7311613.1"/>
    <property type="molecule type" value="Genomic_DNA"/>
</dbReference>
<keyword evidence="1" id="KW-0812">Transmembrane</keyword>
<dbReference type="Proteomes" id="UP001359559">
    <property type="component" value="Unassembled WGS sequence"/>
</dbReference>
<comment type="caution">
    <text evidence="2">The sequence shown here is derived from an EMBL/GenBank/DDBJ whole genome shotgun (WGS) entry which is preliminary data.</text>
</comment>
<accession>A0AAN9PWN1</accession>
<feature type="transmembrane region" description="Helical" evidence="1">
    <location>
        <begin position="17"/>
        <end position="36"/>
    </location>
</feature>
<organism evidence="2 3">
    <name type="scientific">Clitoria ternatea</name>
    <name type="common">Butterfly pea</name>
    <dbReference type="NCBI Taxonomy" id="43366"/>
    <lineage>
        <taxon>Eukaryota</taxon>
        <taxon>Viridiplantae</taxon>
        <taxon>Streptophyta</taxon>
        <taxon>Embryophyta</taxon>
        <taxon>Tracheophyta</taxon>
        <taxon>Spermatophyta</taxon>
        <taxon>Magnoliopsida</taxon>
        <taxon>eudicotyledons</taxon>
        <taxon>Gunneridae</taxon>
        <taxon>Pentapetalae</taxon>
        <taxon>rosids</taxon>
        <taxon>fabids</taxon>
        <taxon>Fabales</taxon>
        <taxon>Fabaceae</taxon>
        <taxon>Papilionoideae</taxon>
        <taxon>50 kb inversion clade</taxon>
        <taxon>NPAAA clade</taxon>
        <taxon>indigoferoid/millettioid clade</taxon>
        <taxon>Phaseoleae</taxon>
        <taxon>Clitoria</taxon>
    </lineage>
</organism>